<dbReference type="GO" id="GO:0051607">
    <property type="term" value="P:defense response to virus"/>
    <property type="evidence" value="ECO:0007669"/>
    <property type="project" value="UniProtKB-KW"/>
</dbReference>
<sequence length="314" mass="36276">MRSYRVKLKFKGPVHFGYKEKMDNVTEYIIHSDTLFSGILNCYLLLYGKRKADEIVNRFLSGDLPFKLSSAFLYIGEEYLIPKPINLDLSDTVGDFKKAKKIRYVPLDYTYKQAKSEVYIKGPIMTNKKYDRIFSIDERPRVTLDRIERSSKIYYLSSCTFGENVGLWFYLDVYDTGIEKEIQAAIRLLGDEGLGGERTYGFGLFCVDFCEEKANFDLESDQYLLLSLFLPSESDDLSSGLISYELAERGGYVYSPFSSNLKKKKVRMFLEGSVFKKKYNGKIVDVTPDNFNTHKVLRYGIPYWKPILLSGQRG</sequence>
<evidence type="ECO:0000256" key="2">
    <source>
        <dbReference type="ARBA" id="ARBA00016109"/>
    </source>
</evidence>
<dbReference type="InterPro" id="IPR040932">
    <property type="entry name" value="Csm4_C"/>
</dbReference>
<feature type="domain" description="CRISPR type III-associated protein" evidence="5">
    <location>
        <begin position="7"/>
        <end position="205"/>
    </location>
</feature>
<name>A0A1M4SLQ6_9THEO</name>
<comment type="similarity">
    <text evidence="1">Belongs to the CRISPR-associated Csm4 family.</text>
</comment>
<evidence type="ECO:0000259" key="5">
    <source>
        <dbReference type="Pfam" id="PF03787"/>
    </source>
</evidence>
<evidence type="ECO:0000256" key="3">
    <source>
        <dbReference type="ARBA" id="ARBA00022884"/>
    </source>
</evidence>
<dbReference type="Proteomes" id="UP000184088">
    <property type="component" value="Unassembled WGS sequence"/>
</dbReference>
<feature type="domain" description="Csm4 C-terminal" evidence="6">
    <location>
        <begin position="219"/>
        <end position="307"/>
    </location>
</feature>
<dbReference type="OrthoDB" id="9792564at2"/>
<organism evidence="7 8">
    <name type="scientific">Caldanaerobius fijiensis DSM 17918</name>
    <dbReference type="NCBI Taxonomy" id="1121256"/>
    <lineage>
        <taxon>Bacteria</taxon>
        <taxon>Bacillati</taxon>
        <taxon>Bacillota</taxon>
        <taxon>Clostridia</taxon>
        <taxon>Thermoanaerobacterales</taxon>
        <taxon>Thermoanaerobacteraceae</taxon>
        <taxon>Caldanaerobius</taxon>
    </lineage>
</organism>
<evidence type="ECO:0000313" key="8">
    <source>
        <dbReference type="Proteomes" id="UP000184088"/>
    </source>
</evidence>
<accession>A0A1M4SLQ6</accession>
<dbReference type="InterPro" id="IPR005510">
    <property type="entry name" value="Csm4"/>
</dbReference>
<dbReference type="NCBIfam" id="TIGR01903">
    <property type="entry name" value="cas5_csm4"/>
    <property type="match status" value="1"/>
</dbReference>
<evidence type="ECO:0000256" key="1">
    <source>
        <dbReference type="ARBA" id="ARBA00005772"/>
    </source>
</evidence>
<dbReference type="AlphaFoldDB" id="A0A1M4SLQ6"/>
<reference evidence="7 8" key="1">
    <citation type="submission" date="2016-11" db="EMBL/GenBank/DDBJ databases">
        <authorList>
            <person name="Jaros S."/>
            <person name="Januszkiewicz K."/>
            <person name="Wedrychowicz H."/>
        </authorList>
    </citation>
    <scope>NUCLEOTIDE SEQUENCE [LARGE SCALE GENOMIC DNA]</scope>
    <source>
        <strain evidence="7 8">DSM 17918</strain>
    </source>
</reference>
<protein>
    <recommendedName>
        <fullName evidence="2">CRISPR system Cms protein Csm4</fullName>
    </recommendedName>
</protein>
<dbReference type="EMBL" id="FQVH01000001">
    <property type="protein sequence ID" value="SHE33173.1"/>
    <property type="molecule type" value="Genomic_DNA"/>
</dbReference>
<dbReference type="RefSeq" id="WP_073341107.1">
    <property type="nucleotide sequence ID" value="NZ_FQVH01000001.1"/>
</dbReference>
<dbReference type="InterPro" id="IPR005537">
    <property type="entry name" value="RAMP_III_fam"/>
</dbReference>
<keyword evidence="8" id="KW-1185">Reference proteome</keyword>
<dbReference type="Pfam" id="PF03787">
    <property type="entry name" value="RAMPs"/>
    <property type="match status" value="1"/>
</dbReference>
<gene>
    <name evidence="7" type="ORF">SAMN02746089_00072</name>
</gene>
<evidence type="ECO:0000259" key="6">
    <source>
        <dbReference type="Pfam" id="PF17953"/>
    </source>
</evidence>
<dbReference type="Pfam" id="PF17953">
    <property type="entry name" value="Csm4_C"/>
    <property type="match status" value="1"/>
</dbReference>
<dbReference type="GO" id="GO:0003723">
    <property type="term" value="F:RNA binding"/>
    <property type="evidence" value="ECO:0007669"/>
    <property type="project" value="UniProtKB-KW"/>
</dbReference>
<proteinExistence type="inferred from homology"/>
<evidence type="ECO:0000313" key="7">
    <source>
        <dbReference type="EMBL" id="SHE33173.1"/>
    </source>
</evidence>
<evidence type="ECO:0000256" key="4">
    <source>
        <dbReference type="ARBA" id="ARBA00023118"/>
    </source>
</evidence>
<dbReference type="STRING" id="1121256.SAMN02746089_00072"/>
<keyword evidence="4" id="KW-0051">Antiviral defense</keyword>
<keyword evidence="3" id="KW-0694">RNA-binding</keyword>